<comment type="caution">
    <text evidence="2">The sequence shown here is derived from an EMBL/GenBank/DDBJ whole genome shotgun (WGS) entry which is preliminary data.</text>
</comment>
<evidence type="ECO:0000313" key="3">
    <source>
        <dbReference type="Proteomes" id="UP000521943"/>
    </source>
</evidence>
<organism evidence="2 3">
    <name type="scientific">Ephemerocybe angulata</name>
    <dbReference type="NCBI Taxonomy" id="980116"/>
    <lineage>
        <taxon>Eukaryota</taxon>
        <taxon>Fungi</taxon>
        <taxon>Dikarya</taxon>
        <taxon>Basidiomycota</taxon>
        <taxon>Agaricomycotina</taxon>
        <taxon>Agaricomycetes</taxon>
        <taxon>Agaricomycetidae</taxon>
        <taxon>Agaricales</taxon>
        <taxon>Agaricineae</taxon>
        <taxon>Psathyrellaceae</taxon>
        <taxon>Ephemerocybe</taxon>
    </lineage>
</organism>
<sequence>MNDFMRKQNMARVVANAVWHGCRCAQYGRTNLLQGLQPSNQRQLDMLMANQNNSSMNFAKFIQPPQIPQRPDQPPPQHQQQPPFMNNGMSYSSPGLLLE</sequence>
<name>A0A8H6HNW6_9AGAR</name>
<feature type="region of interest" description="Disordered" evidence="1">
    <location>
        <begin position="59"/>
        <end position="99"/>
    </location>
</feature>
<keyword evidence="3" id="KW-1185">Reference proteome</keyword>
<accession>A0A8H6HNW6</accession>
<gene>
    <name evidence="2" type="ORF">DFP72DRAFT_1073003</name>
</gene>
<protein>
    <submittedName>
        <fullName evidence="2">Uncharacterized protein</fullName>
    </submittedName>
</protein>
<feature type="compositionally biased region" description="Pro residues" evidence="1">
    <location>
        <begin position="65"/>
        <end position="77"/>
    </location>
</feature>
<evidence type="ECO:0000256" key="1">
    <source>
        <dbReference type="SAM" id="MobiDB-lite"/>
    </source>
</evidence>
<dbReference type="Proteomes" id="UP000521943">
    <property type="component" value="Unassembled WGS sequence"/>
</dbReference>
<dbReference type="AlphaFoldDB" id="A0A8H6HNW6"/>
<dbReference type="EMBL" id="JACGCI010000061">
    <property type="protein sequence ID" value="KAF6749782.1"/>
    <property type="molecule type" value="Genomic_DNA"/>
</dbReference>
<proteinExistence type="predicted"/>
<evidence type="ECO:0000313" key="2">
    <source>
        <dbReference type="EMBL" id="KAF6749782.1"/>
    </source>
</evidence>
<reference evidence="2 3" key="1">
    <citation type="submission" date="2020-07" db="EMBL/GenBank/DDBJ databases">
        <title>Comparative genomics of pyrophilous fungi reveals a link between fire events and developmental genes.</title>
        <authorList>
            <consortium name="DOE Joint Genome Institute"/>
            <person name="Steindorff A.S."/>
            <person name="Carver A."/>
            <person name="Calhoun S."/>
            <person name="Stillman K."/>
            <person name="Liu H."/>
            <person name="Lipzen A."/>
            <person name="Pangilinan J."/>
            <person name="Labutti K."/>
            <person name="Bruns T.D."/>
            <person name="Grigoriev I.V."/>
        </authorList>
    </citation>
    <scope>NUCLEOTIDE SEQUENCE [LARGE SCALE GENOMIC DNA]</scope>
    <source>
        <strain evidence="2 3">CBS 144469</strain>
    </source>
</reference>